<dbReference type="Pfam" id="PF23322">
    <property type="entry name" value="PPIase_AIP"/>
    <property type="match status" value="1"/>
</dbReference>
<feature type="compositionally biased region" description="Basic and acidic residues" evidence="6">
    <location>
        <begin position="495"/>
        <end position="538"/>
    </location>
</feature>
<organism evidence="8 9">
    <name type="scientific">Ornithorhynchus anatinus</name>
    <name type="common">Duckbill platypus</name>
    <dbReference type="NCBI Taxonomy" id="9258"/>
    <lineage>
        <taxon>Eukaryota</taxon>
        <taxon>Metazoa</taxon>
        <taxon>Chordata</taxon>
        <taxon>Craniata</taxon>
        <taxon>Vertebrata</taxon>
        <taxon>Euteleostomi</taxon>
        <taxon>Mammalia</taxon>
        <taxon>Monotremata</taxon>
        <taxon>Ornithorhynchidae</taxon>
        <taxon>Ornithorhynchus</taxon>
    </lineage>
</organism>
<keyword evidence="3" id="KW-0677">Repeat</keyword>
<evidence type="ECO:0000313" key="9">
    <source>
        <dbReference type="Proteomes" id="UP000002279"/>
    </source>
</evidence>
<dbReference type="InterPro" id="IPR019734">
    <property type="entry name" value="TPR_rpt"/>
</dbReference>
<dbReference type="GeneTree" id="ENSGT00390000001289"/>
<comment type="subcellular location">
    <subcellularLocation>
        <location evidence="1">Cytoplasm</location>
    </subcellularLocation>
</comment>
<dbReference type="PANTHER" id="PTHR11242:SF1">
    <property type="entry name" value="PPIASE FKBP-TYPE DOMAIN-CONTAINING PROTEIN"/>
    <property type="match status" value="1"/>
</dbReference>
<dbReference type="GO" id="GO:0003755">
    <property type="term" value="F:peptidyl-prolyl cis-trans isomerase activity"/>
    <property type="evidence" value="ECO:0007669"/>
    <property type="project" value="InterPro"/>
</dbReference>
<dbReference type="FunFam" id="1.25.40.10:FF:000052">
    <property type="entry name" value="Aryl-hydrocarbon-interacting protein-like 1"/>
    <property type="match status" value="1"/>
</dbReference>
<dbReference type="PANTHER" id="PTHR11242">
    <property type="entry name" value="ARYL HYDROCARBON RECEPTOR INTERACTING PROTEIN RELATED"/>
    <property type="match status" value="1"/>
</dbReference>
<evidence type="ECO:0000256" key="5">
    <source>
        <dbReference type="PROSITE-ProRule" id="PRU00339"/>
    </source>
</evidence>
<dbReference type="InterPro" id="IPR011990">
    <property type="entry name" value="TPR-like_helical_dom_sf"/>
</dbReference>
<feature type="region of interest" description="Disordered" evidence="6">
    <location>
        <begin position="382"/>
        <end position="538"/>
    </location>
</feature>
<keyword evidence="9" id="KW-1185">Reference proteome</keyword>
<feature type="repeat" description="TPR" evidence="5">
    <location>
        <begin position="323"/>
        <end position="356"/>
    </location>
</feature>
<name>A0A6I8N0Q7_ORNAN</name>
<evidence type="ECO:0000256" key="6">
    <source>
        <dbReference type="SAM" id="MobiDB-lite"/>
    </source>
</evidence>
<evidence type="ECO:0000256" key="1">
    <source>
        <dbReference type="ARBA" id="ARBA00004496"/>
    </source>
</evidence>
<feature type="compositionally biased region" description="Gly residues" evidence="6">
    <location>
        <begin position="433"/>
        <end position="442"/>
    </location>
</feature>
<keyword evidence="4 5" id="KW-0802">TPR repeat</keyword>
<evidence type="ECO:0000256" key="3">
    <source>
        <dbReference type="ARBA" id="ARBA00022737"/>
    </source>
</evidence>
<dbReference type="InParanoid" id="A0A6I8N0Q7"/>
<evidence type="ECO:0000256" key="2">
    <source>
        <dbReference type="ARBA" id="ARBA00022490"/>
    </source>
</evidence>
<feature type="compositionally biased region" description="Basic and acidic residues" evidence="6">
    <location>
        <begin position="415"/>
        <end position="431"/>
    </location>
</feature>
<feature type="compositionally biased region" description="Gly residues" evidence="6">
    <location>
        <begin position="485"/>
        <end position="494"/>
    </location>
</feature>
<proteinExistence type="predicted"/>
<dbReference type="SUPFAM" id="SSF54534">
    <property type="entry name" value="FKBP-like"/>
    <property type="match status" value="1"/>
</dbReference>
<accession>A0A6I8N0Q7</accession>
<dbReference type="Proteomes" id="UP000002279">
    <property type="component" value="Chromosome 6"/>
</dbReference>
<dbReference type="Gene3D" id="1.25.40.10">
    <property type="entry name" value="Tetratricopeptide repeat domain"/>
    <property type="match status" value="1"/>
</dbReference>
<dbReference type="PROSITE" id="PS50005">
    <property type="entry name" value="TPR"/>
    <property type="match status" value="1"/>
</dbReference>
<evidence type="ECO:0000313" key="8">
    <source>
        <dbReference type="Ensembl" id="ENSOANP00000034648.1"/>
    </source>
</evidence>
<dbReference type="AlphaFoldDB" id="A0A6I8N0Q7"/>
<feature type="domain" description="AIP/AIPL N-terminal FKBP-type PPIase" evidence="7">
    <location>
        <begin position="87"/>
        <end position="214"/>
    </location>
</feature>
<dbReference type="GO" id="GO:0005737">
    <property type="term" value="C:cytoplasm"/>
    <property type="evidence" value="ECO:0007669"/>
    <property type="project" value="UniProtKB-SubCell"/>
</dbReference>
<keyword evidence="2" id="KW-0963">Cytoplasm</keyword>
<dbReference type="InterPro" id="IPR046357">
    <property type="entry name" value="PPIase_dom_sf"/>
</dbReference>
<reference evidence="8 9" key="1">
    <citation type="journal article" date="2008" name="Nature">
        <title>Genome analysis of the platypus reveals unique signatures of evolution.</title>
        <authorList>
            <person name="Warren W.C."/>
            <person name="Hillier L.W."/>
            <person name="Marshall Graves J.A."/>
            <person name="Birney E."/>
            <person name="Ponting C.P."/>
            <person name="Grutzner F."/>
            <person name="Belov K."/>
            <person name="Miller W."/>
            <person name="Clarke L."/>
            <person name="Chinwalla A.T."/>
            <person name="Yang S.P."/>
            <person name="Heger A."/>
            <person name="Locke D.P."/>
            <person name="Miethke P."/>
            <person name="Waters P.D."/>
            <person name="Veyrunes F."/>
            <person name="Fulton L."/>
            <person name="Fulton B."/>
            <person name="Graves T."/>
            <person name="Wallis J."/>
            <person name="Puente X.S."/>
            <person name="Lopez-Otin C."/>
            <person name="Ordonez G.R."/>
            <person name="Eichler E.E."/>
            <person name="Chen L."/>
            <person name="Cheng Z."/>
            <person name="Deakin J.E."/>
            <person name="Alsop A."/>
            <person name="Thompson K."/>
            <person name="Kirby P."/>
            <person name="Papenfuss A.T."/>
            <person name="Wakefield M.J."/>
            <person name="Olender T."/>
            <person name="Lancet D."/>
            <person name="Huttley G.A."/>
            <person name="Smit A.F."/>
            <person name="Pask A."/>
            <person name="Temple-Smith P."/>
            <person name="Batzer M.A."/>
            <person name="Walker J.A."/>
            <person name="Konkel M.K."/>
            <person name="Harris R.S."/>
            <person name="Whittington C.M."/>
            <person name="Wong E.S."/>
            <person name="Gemmell N.J."/>
            <person name="Buschiazzo E."/>
            <person name="Vargas Jentzsch I.M."/>
            <person name="Merkel A."/>
            <person name="Schmitz J."/>
            <person name="Zemann A."/>
            <person name="Churakov G."/>
            <person name="Kriegs J.O."/>
            <person name="Brosius J."/>
            <person name="Murchison E.P."/>
            <person name="Sachidanandam R."/>
            <person name="Smith C."/>
            <person name="Hannon G.J."/>
            <person name="Tsend-Ayush E."/>
            <person name="McMillan D."/>
            <person name="Attenborough R."/>
            <person name="Rens W."/>
            <person name="Ferguson-Smith M."/>
            <person name="Lefevre C.M."/>
            <person name="Sharp J.A."/>
            <person name="Nicholas K.R."/>
            <person name="Ray D.A."/>
            <person name="Kube M."/>
            <person name="Reinhardt R."/>
            <person name="Pringle T.H."/>
            <person name="Taylor J."/>
            <person name="Jones R.C."/>
            <person name="Nixon B."/>
            <person name="Dacheux J.L."/>
            <person name="Niwa H."/>
            <person name="Sekita Y."/>
            <person name="Huang X."/>
            <person name="Stark A."/>
            <person name="Kheradpour P."/>
            <person name="Kellis M."/>
            <person name="Flicek P."/>
            <person name="Chen Y."/>
            <person name="Webber C."/>
            <person name="Hardison R."/>
            <person name="Nelson J."/>
            <person name="Hallsworth-Pepin K."/>
            <person name="Delehaunty K."/>
            <person name="Markovic C."/>
            <person name="Minx P."/>
            <person name="Feng Y."/>
            <person name="Kremitzki C."/>
            <person name="Mitreva M."/>
            <person name="Glasscock J."/>
            <person name="Wylie T."/>
            <person name="Wohldmann P."/>
            <person name="Thiru P."/>
            <person name="Nhan M.N."/>
            <person name="Pohl C.S."/>
            <person name="Smith S.M."/>
            <person name="Hou S."/>
            <person name="Nefedov M."/>
            <person name="de Jong P.J."/>
            <person name="Renfree M.B."/>
            <person name="Mardis E.R."/>
            <person name="Wilson R.K."/>
        </authorList>
    </citation>
    <scope>NUCLEOTIDE SEQUENCE [LARGE SCALE GENOMIC DNA]</scope>
    <source>
        <strain evidence="8 9">Glennie</strain>
    </source>
</reference>
<reference evidence="8" key="2">
    <citation type="submission" date="2025-08" db="UniProtKB">
        <authorList>
            <consortium name="Ensembl"/>
        </authorList>
    </citation>
    <scope>IDENTIFICATION</scope>
    <source>
        <strain evidence="8">Glennie</strain>
    </source>
</reference>
<dbReference type="Bgee" id="ENSOANG00000004221">
    <property type="expression patterns" value="Expressed in cerebellum and 6 other cell types or tissues"/>
</dbReference>
<sequence length="538" mass="58894">MEEMGFNATLKVGRAIVLSDTEGAEGTWVHRGVGAPCPGSRRSQHRPFSLRGDLRTLEADSLPHRPGVATVLSGGPPLAGGPVGREPLMPQVTFHFMTLKDDSERTAIDDSRKAGAPVELVVGKLFKMEVWETLLTSMRLGEVAEFWCDAVHTGLYALVSSSMRRIAEGRDPAEGQRHRCGMGNLFDYHSTGYGDLDELQRSPQPLIFVMELLKVEAPWSYERDTWAMNPEEKLQAVPLLHAQGNRLVLQRKFREAAAKYQEAVVCLRTLQAKEKPLEDSWCHLEGLLTPLILNYCQCQLELGEHYEVLQHTTALLQKDPGNVKAYFKRAKAHAAVWDEEEARTDFLRAARLDPTLAAAVKKELRLLGERMRRKRVEERHTFRGLFRGSGPRELGAGPREGVKGAEAIEEGAGEEGERRGQARGGKAETRGQGENGEAGSGDEGAADENRGDVGFGAESGEADGEEERSGVGGEGEQDSWEDGKGAGVREGASGGEKKRSGEERGIPGQRQKEILGEQPRKVGKAAEMKCAEGKQDQG</sequence>
<dbReference type="InterPro" id="IPR056277">
    <property type="entry name" value="PPIase_AIP"/>
</dbReference>
<evidence type="ECO:0000256" key="4">
    <source>
        <dbReference type="ARBA" id="ARBA00022803"/>
    </source>
</evidence>
<gene>
    <name evidence="8" type="primary">LOC100082750</name>
</gene>
<protein>
    <recommendedName>
        <fullName evidence="7">AIP/AIPL N-terminal FKBP-type PPIase domain-containing protein</fullName>
    </recommendedName>
</protein>
<dbReference type="Gene3D" id="3.10.50.40">
    <property type="match status" value="1"/>
</dbReference>
<reference evidence="8" key="3">
    <citation type="submission" date="2025-09" db="UniProtKB">
        <authorList>
            <consortium name="Ensembl"/>
        </authorList>
    </citation>
    <scope>IDENTIFICATION</scope>
    <source>
        <strain evidence="8">Glennie</strain>
    </source>
</reference>
<dbReference type="Ensembl" id="ENSOANT00000062636.1">
    <property type="protein sequence ID" value="ENSOANP00000034648.1"/>
    <property type="gene ID" value="ENSOANG00000004221.4"/>
</dbReference>
<dbReference type="SUPFAM" id="SSF48452">
    <property type="entry name" value="TPR-like"/>
    <property type="match status" value="1"/>
</dbReference>
<evidence type="ECO:0000259" key="7">
    <source>
        <dbReference type="Pfam" id="PF23322"/>
    </source>
</evidence>
<dbReference type="InterPro" id="IPR039663">
    <property type="entry name" value="AIP/AIPL1/TTC9"/>
</dbReference>